<evidence type="ECO:0000313" key="9">
    <source>
        <dbReference type="EMBL" id="GAA4787387.1"/>
    </source>
</evidence>
<feature type="transmembrane region" description="Helical" evidence="7">
    <location>
        <begin position="79"/>
        <end position="97"/>
    </location>
</feature>
<evidence type="ECO:0000256" key="5">
    <source>
        <dbReference type="ARBA" id="ARBA00022989"/>
    </source>
</evidence>
<feature type="transmembrane region" description="Helical" evidence="7">
    <location>
        <begin position="214"/>
        <end position="232"/>
    </location>
</feature>
<dbReference type="Pfam" id="PF00892">
    <property type="entry name" value="EamA"/>
    <property type="match status" value="1"/>
</dbReference>
<evidence type="ECO:0000259" key="8">
    <source>
        <dbReference type="Pfam" id="PF00892"/>
    </source>
</evidence>
<keyword evidence="10" id="KW-1185">Reference proteome</keyword>
<name>A0ABP9B025_9PSEU</name>
<feature type="transmembrane region" description="Helical" evidence="7">
    <location>
        <begin position="244"/>
        <end position="264"/>
    </location>
</feature>
<dbReference type="PANTHER" id="PTHR42920">
    <property type="entry name" value="OS03G0707200 PROTEIN-RELATED"/>
    <property type="match status" value="1"/>
</dbReference>
<feature type="domain" description="EamA" evidence="8">
    <location>
        <begin position="154"/>
        <end position="285"/>
    </location>
</feature>
<evidence type="ECO:0000256" key="6">
    <source>
        <dbReference type="ARBA" id="ARBA00023136"/>
    </source>
</evidence>
<feature type="transmembrane region" description="Helical" evidence="7">
    <location>
        <begin position="103"/>
        <end position="123"/>
    </location>
</feature>
<sequence length="301" mass="30516">MWQRRGVTDVRAARTATRAGAVVMVLVGQFSVQFGATAATGLFARVGPLGAVALRLAFASLVLLAVCRPRVRHLGRRDRALVVGFGVALAGMNSLIYEAIARIPLGAAVTLEVLGPLVLSVAASRRASSWLWAALALAGVALLGRGDLDSLTPAGVLFALGAATMWAAYILASQQAGGRFDRLDGLALAMTVGAVLTVPLGVVAGGAAMVDPVVLGWGAAVALLSSLVPYSLELVALRRLPASAFSVLMSLAPAIAATAGFVVLGQEVTPLSALAIALVIAASIGAVRASRPARDELGAGR</sequence>
<dbReference type="Proteomes" id="UP001500928">
    <property type="component" value="Unassembled WGS sequence"/>
</dbReference>
<evidence type="ECO:0000256" key="7">
    <source>
        <dbReference type="SAM" id="Phobius"/>
    </source>
</evidence>
<dbReference type="InterPro" id="IPR051258">
    <property type="entry name" value="Diverse_Substrate_Transporter"/>
</dbReference>
<keyword evidence="5 7" id="KW-1133">Transmembrane helix</keyword>
<feature type="transmembrane region" description="Helical" evidence="7">
    <location>
        <begin position="49"/>
        <end position="67"/>
    </location>
</feature>
<comment type="subcellular location">
    <subcellularLocation>
        <location evidence="1">Cell membrane</location>
        <topology evidence="1">Multi-pass membrane protein</topology>
    </subcellularLocation>
</comment>
<feature type="transmembrane region" description="Helical" evidence="7">
    <location>
        <begin position="270"/>
        <end position="287"/>
    </location>
</feature>
<feature type="transmembrane region" description="Helical" evidence="7">
    <location>
        <begin position="185"/>
        <end position="208"/>
    </location>
</feature>
<comment type="similarity">
    <text evidence="2">Belongs to the EamA transporter family.</text>
</comment>
<keyword evidence="4 7" id="KW-0812">Transmembrane</keyword>
<evidence type="ECO:0000256" key="4">
    <source>
        <dbReference type="ARBA" id="ARBA00022692"/>
    </source>
</evidence>
<evidence type="ECO:0000256" key="1">
    <source>
        <dbReference type="ARBA" id="ARBA00004651"/>
    </source>
</evidence>
<feature type="transmembrane region" description="Helical" evidence="7">
    <location>
        <begin position="154"/>
        <end position="173"/>
    </location>
</feature>
<feature type="transmembrane region" description="Helical" evidence="7">
    <location>
        <begin position="130"/>
        <end position="148"/>
    </location>
</feature>
<keyword evidence="3" id="KW-1003">Cell membrane</keyword>
<evidence type="ECO:0000256" key="2">
    <source>
        <dbReference type="ARBA" id="ARBA00007362"/>
    </source>
</evidence>
<dbReference type="InterPro" id="IPR000620">
    <property type="entry name" value="EamA_dom"/>
</dbReference>
<dbReference type="PANTHER" id="PTHR42920:SF5">
    <property type="entry name" value="EAMA DOMAIN-CONTAINING PROTEIN"/>
    <property type="match status" value="1"/>
</dbReference>
<keyword evidence="6 7" id="KW-0472">Membrane</keyword>
<gene>
    <name evidence="9" type="ORF">GCM10023200_21990</name>
</gene>
<dbReference type="InterPro" id="IPR037185">
    <property type="entry name" value="EmrE-like"/>
</dbReference>
<dbReference type="EMBL" id="BAABHO010000014">
    <property type="protein sequence ID" value="GAA4787387.1"/>
    <property type="molecule type" value="Genomic_DNA"/>
</dbReference>
<feature type="transmembrane region" description="Helical" evidence="7">
    <location>
        <begin position="21"/>
        <end position="43"/>
    </location>
</feature>
<organism evidence="9 10">
    <name type="scientific">Actinomycetospora chlora</name>
    <dbReference type="NCBI Taxonomy" id="663608"/>
    <lineage>
        <taxon>Bacteria</taxon>
        <taxon>Bacillati</taxon>
        <taxon>Actinomycetota</taxon>
        <taxon>Actinomycetes</taxon>
        <taxon>Pseudonocardiales</taxon>
        <taxon>Pseudonocardiaceae</taxon>
        <taxon>Actinomycetospora</taxon>
    </lineage>
</organism>
<evidence type="ECO:0000256" key="3">
    <source>
        <dbReference type="ARBA" id="ARBA00022475"/>
    </source>
</evidence>
<reference evidence="10" key="1">
    <citation type="journal article" date="2019" name="Int. J. Syst. Evol. Microbiol.">
        <title>The Global Catalogue of Microorganisms (GCM) 10K type strain sequencing project: providing services to taxonomists for standard genome sequencing and annotation.</title>
        <authorList>
            <consortium name="The Broad Institute Genomics Platform"/>
            <consortium name="The Broad Institute Genome Sequencing Center for Infectious Disease"/>
            <person name="Wu L."/>
            <person name="Ma J."/>
        </authorList>
    </citation>
    <scope>NUCLEOTIDE SEQUENCE [LARGE SCALE GENOMIC DNA]</scope>
    <source>
        <strain evidence="10">JCM 17979</strain>
    </source>
</reference>
<protein>
    <submittedName>
        <fullName evidence="9">EamA family transporter</fullName>
    </submittedName>
</protein>
<evidence type="ECO:0000313" key="10">
    <source>
        <dbReference type="Proteomes" id="UP001500928"/>
    </source>
</evidence>
<proteinExistence type="inferred from homology"/>
<accession>A0ABP9B025</accession>
<dbReference type="SUPFAM" id="SSF103481">
    <property type="entry name" value="Multidrug resistance efflux transporter EmrE"/>
    <property type="match status" value="2"/>
</dbReference>
<comment type="caution">
    <text evidence="9">The sequence shown here is derived from an EMBL/GenBank/DDBJ whole genome shotgun (WGS) entry which is preliminary data.</text>
</comment>